<dbReference type="SUPFAM" id="SSF141571">
    <property type="entry name" value="Pentapeptide repeat-like"/>
    <property type="match status" value="1"/>
</dbReference>
<proteinExistence type="predicted"/>
<dbReference type="Proteomes" id="UP001059597">
    <property type="component" value="Chromosome"/>
</dbReference>
<organism evidence="1 2">
    <name type="scientific">Streptomyces nigrescens</name>
    <dbReference type="NCBI Taxonomy" id="1920"/>
    <lineage>
        <taxon>Bacteria</taxon>
        <taxon>Bacillati</taxon>
        <taxon>Actinomycetota</taxon>
        <taxon>Actinomycetes</taxon>
        <taxon>Kitasatosporales</taxon>
        <taxon>Streptomycetaceae</taxon>
        <taxon>Streptomyces</taxon>
    </lineage>
</organism>
<evidence type="ECO:0008006" key="3">
    <source>
        <dbReference type="Google" id="ProtNLM"/>
    </source>
</evidence>
<evidence type="ECO:0000313" key="2">
    <source>
        <dbReference type="Proteomes" id="UP001059597"/>
    </source>
</evidence>
<dbReference type="PANTHER" id="PTHR14136">
    <property type="entry name" value="BTB_POZ DOMAIN-CONTAINING PROTEIN KCTD9"/>
    <property type="match status" value="1"/>
</dbReference>
<reference evidence="1" key="1">
    <citation type="submission" date="2022-06" db="EMBL/GenBank/DDBJ databases">
        <title>Complete genome sequence of Streptomyces nigrescens HEK616.</title>
        <authorList>
            <person name="Asamizu S."/>
            <person name="Onaka H."/>
        </authorList>
    </citation>
    <scope>NUCLEOTIDE SEQUENCE</scope>
    <source>
        <strain evidence="1">HEK616</strain>
    </source>
</reference>
<name>A0ABM8A0Y2_STRNI</name>
<dbReference type="InterPro" id="IPR001646">
    <property type="entry name" value="5peptide_repeat"/>
</dbReference>
<dbReference type="InterPro" id="IPR051082">
    <property type="entry name" value="Pentapeptide-BTB/POZ_domain"/>
</dbReference>
<keyword evidence="2" id="KW-1185">Reference proteome</keyword>
<accession>A0ABM8A0Y2</accession>
<dbReference type="PANTHER" id="PTHR14136:SF17">
    <property type="entry name" value="BTB_POZ DOMAIN-CONTAINING PROTEIN KCTD9"/>
    <property type="match status" value="1"/>
</dbReference>
<evidence type="ECO:0000313" key="1">
    <source>
        <dbReference type="EMBL" id="BDM72277.1"/>
    </source>
</evidence>
<gene>
    <name evidence="1" type="ORF">HEK616_57640</name>
</gene>
<sequence>MSRDRTARPLPDAVAPGRQSADLGLTAADRGLTADCASCFGLCCVALPFARSADFAIDKDAGRPCPNLQGDFRCGIHRDLRSRGFSGCTVFDCFGAGQKVSQVTFGGEDWRQAPGTARQMFDVFAVMRQLHELLWYLSEALTLPPGAGTGSTGAAGAALPAALQDDLRAALEKTEALTRGSAEELGELDVPAHRAEVNVLLLRTSELVRAQVPGRKKERRGADLMGARLKGARLQGANLRGAYLIAADLTGADLRRADLIGADLRDADLSGADLTGALFVTQSQLNAAKGDAATKLPSGLTRPGHWRPAA</sequence>
<dbReference type="EMBL" id="AP026073">
    <property type="protein sequence ID" value="BDM72277.1"/>
    <property type="molecule type" value="Genomic_DNA"/>
</dbReference>
<dbReference type="Gene3D" id="2.160.20.80">
    <property type="entry name" value="E3 ubiquitin-protein ligase SopA"/>
    <property type="match status" value="1"/>
</dbReference>
<protein>
    <recommendedName>
        <fullName evidence="3">Pentapeptide repeat-containing protein</fullName>
    </recommendedName>
</protein>
<dbReference type="Pfam" id="PF00805">
    <property type="entry name" value="Pentapeptide"/>
    <property type="match status" value="1"/>
</dbReference>